<dbReference type="Proteomes" id="UP001596500">
    <property type="component" value="Unassembled WGS sequence"/>
</dbReference>
<evidence type="ECO:0000313" key="3">
    <source>
        <dbReference type="Proteomes" id="UP001596500"/>
    </source>
</evidence>
<accession>A0ABW2RQT3</accession>
<protein>
    <submittedName>
        <fullName evidence="2">Phage minor head protein</fullName>
    </submittedName>
</protein>
<keyword evidence="3" id="KW-1185">Reference proteome</keyword>
<evidence type="ECO:0000313" key="2">
    <source>
        <dbReference type="EMBL" id="MFC7443413.1"/>
    </source>
</evidence>
<dbReference type="Pfam" id="PF04233">
    <property type="entry name" value="Phage_Mu_F"/>
    <property type="match status" value="1"/>
</dbReference>
<evidence type="ECO:0000259" key="1">
    <source>
        <dbReference type="Pfam" id="PF04233"/>
    </source>
</evidence>
<proteinExistence type="predicted"/>
<dbReference type="InterPro" id="IPR006528">
    <property type="entry name" value="Phage_head_morphogenesis_dom"/>
</dbReference>
<organism evidence="2 3">
    <name type="scientific">Laceyella putida</name>
    <dbReference type="NCBI Taxonomy" id="110101"/>
    <lineage>
        <taxon>Bacteria</taxon>
        <taxon>Bacillati</taxon>
        <taxon>Bacillota</taxon>
        <taxon>Bacilli</taxon>
        <taxon>Bacillales</taxon>
        <taxon>Thermoactinomycetaceae</taxon>
        <taxon>Laceyella</taxon>
    </lineage>
</organism>
<dbReference type="EMBL" id="JBHTBW010000087">
    <property type="protein sequence ID" value="MFC7443413.1"/>
    <property type="molecule type" value="Genomic_DNA"/>
</dbReference>
<reference evidence="3" key="1">
    <citation type="journal article" date="2019" name="Int. J. Syst. Evol. Microbiol.">
        <title>The Global Catalogue of Microorganisms (GCM) 10K type strain sequencing project: providing services to taxonomists for standard genome sequencing and annotation.</title>
        <authorList>
            <consortium name="The Broad Institute Genomics Platform"/>
            <consortium name="The Broad Institute Genome Sequencing Center for Infectious Disease"/>
            <person name="Wu L."/>
            <person name="Ma J."/>
        </authorList>
    </citation>
    <scope>NUCLEOTIDE SEQUENCE [LARGE SCALE GENOMIC DNA]</scope>
    <source>
        <strain evidence="3">CGMCC 1.12942</strain>
    </source>
</reference>
<feature type="domain" description="Phage head morphogenesis" evidence="1">
    <location>
        <begin position="211"/>
        <end position="305"/>
    </location>
</feature>
<comment type="caution">
    <text evidence="2">The sequence shown here is derived from an EMBL/GenBank/DDBJ whole genome shotgun (WGS) entry which is preliminary data.</text>
</comment>
<sequence length="647" mass="76254">MSVIRSFQLGQMTLNEARLALGLEPDPILGNQRIFDLLPPPLYDEKELEVEEYLSQFDDFDDTIRRMEDDVIPLFEEEWIRFIRTLRLSLLSSLSQKSWSQKALSPDAKKKLRKRLRDKVRRETKTLSDLIASHVKRLHDPLATYVNNELARRTGKVPINNRFDDWYIRIAEEHAKSIMDRYLRKIDQLLSNVDLLNDEQANQVLDEFWKSVEQRARMISTDITVSAANALLVHQFRQYGIEEKMWKAERTACPFCQALHGHITGLDESFIQKGDALEVEGKKPLLMVKDLLWPPVHPNCQCSVIPVIRNQPVRIPVKPQAQLNRPLANHWRRPQYDPVLVRNYQKKVRTLLQKEPMDVDTILQIGNILHDEIERRYEKIYRDYQQTVDELNTYMGRKLTEEEERKKNELMITLFRQERRKEERLRDIRLRVLSQFQDFGYHTGDKRLSVFPVSGDDQEKKQFERFFAKQVAPYLPRSILQKISEQPMVVQFQKKGRASYSSHGVGTMTIKPNYDDPITAVSVFHETMHRIEHLHEPSRELEQQYFYKVVESNGSYEIRSLSEVMVKHYGFPDSEAIHRIYGNQEAIYGGFGHFYNNVYYKDYFYELLSVGSEVLFGGNAIPTNSRKDMEKDPEYIMFLLGWWASIK</sequence>
<gene>
    <name evidence="2" type="ORF">ACFQNG_20355</name>
</gene>
<name>A0ABW2RQT3_9BACL</name>
<dbReference type="RefSeq" id="WP_379867745.1">
    <property type="nucleotide sequence ID" value="NZ_JBHTBW010000087.1"/>
</dbReference>